<gene>
    <name evidence="4" type="ORF">B5M42_02190</name>
</gene>
<evidence type="ECO:0000256" key="2">
    <source>
        <dbReference type="ARBA" id="ARBA00022801"/>
    </source>
</evidence>
<keyword evidence="1" id="KW-0479">Metal-binding</keyword>
<dbReference type="Pfam" id="PF00702">
    <property type="entry name" value="Hydrolase"/>
    <property type="match status" value="1"/>
</dbReference>
<reference evidence="4 5" key="1">
    <citation type="submission" date="2017-03" db="EMBL/GenBank/DDBJ databases">
        <title>Isolation of Levoglucosan Utilizing Bacteria.</title>
        <authorList>
            <person name="Arya A.S."/>
        </authorList>
    </citation>
    <scope>NUCLEOTIDE SEQUENCE [LARGE SCALE GENOMIC DNA]</scope>
    <source>
        <strain evidence="4 5">MEC069</strain>
    </source>
</reference>
<proteinExistence type="predicted"/>
<dbReference type="PANTHER" id="PTHR46470:SF2">
    <property type="entry name" value="GLYCERALDEHYDE 3-PHOSPHATE PHOSPHATASE"/>
    <property type="match status" value="1"/>
</dbReference>
<keyword evidence="3" id="KW-0460">Magnesium</keyword>
<dbReference type="InterPro" id="IPR023214">
    <property type="entry name" value="HAD_sf"/>
</dbReference>
<dbReference type="AlphaFoldDB" id="A0A4Y8Q969"/>
<dbReference type="EMBL" id="MYFO01000002">
    <property type="protein sequence ID" value="TFE91277.1"/>
    <property type="molecule type" value="Genomic_DNA"/>
</dbReference>
<dbReference type="SFLD" id="SFLDG01129">
    <property type="entry name" value="C1.5:_HAD__Beta-PGM__Phosphata"/>
    <property type="match status" value="1"/>
</dbReference>
<keyword evidence="2" id="KW-0378">Hydrolase</keyword>
<dbReference type="Gene3D" id="3.40.50.1000">
    <property type="entry name" value="HAD superfamily/HAD-like"/>
    <property type="match status" value="1"/>
</dbReference>
<evidence type="ECO:0000313" key="5">
    <source>
        <dbReference type="Proteomes" id="UP000298246"/>
    </source>
</evidence>
<dbReference type="SFLD" id="SFLDS00003">
    <property type="entry name" value="Haloacid_Dehalogenase"/>
    <property type="match status" value="1"/>
</dbReference>
<dbReference type="Gene3D" id="1.20.120.710">
    <property type="entry name" value="Haloacid dehalogenase hydrolase-like domain"/>
    <property type="match status" value="1"/>
</dbReference>
<comment type="caution">
    <text evidence="4">The sequence shown here is derived from an EMBL/GenBank/DDBJ whole genome shotgun (WGS) entry which is preliminary data.</text>
</comment>
<organism evidence="4 5">
    <name type="scientific">Paenibacillus athensensis</name>
    <dbReference type="NCBI Taxonomy" id="1967502"/>
    <lineage>
        <taxon>Bacteria</taxon>
        <taxon>Bacillati</taxon>
        <taxon>Bacillota</taxon>
        <taxon>Bacilli</taxon>
        <taxon>Bacillales</taxon>
        <taxon>Paenibacillaceae</taxon>
        <taxon>Paenibacillus</taxon>
    </lineage>
</organism>
<dbReference type="Proteomes" id="UP000298246">
    <property type="component" value="Unassembled WGS sequence"/>
</dbReference>
<sequence>MSPVFSPSRKNTIFFDMNNTIIDRRQCFDSAFTETIGAYTARWEPDEFVWSPQDALHSYKLEWSRYRKTPVRQPIPPDELRQLCLSKALQPYPVKVTATFARAFFEQVETLEDSYVSLFPGVEETLTALAARYRLAIISNGSAKQLRSNWSKLKLGGWFSEELLFSSGKDGLRKPQPAIFENAIRTLGTSAGQSVMVGNSWRNDIIGATSCGMDAVWIHPGHLKKISQRKLGRQKVVIVRAFRQLQQTF</sequence>
<dbReference type="PANTHER" id="PTHR46470">
    <property type="entry name" value="N-ACYLNEURAMINATE-9-PHOSPHATASE"/>
    <property type="match status" value="1"/>
</dbReference>
<evidence type="ECO:0000256" key="1">
    <source>
        <dbReference type="ARBA" id="ARBA00022723"/>
    </source>
</evidence>
<dbReference type="GO" id="GO:0046872">
    <property type="term" value="F:metal ion binding"/>
    <property type="evidence" value="ECO:0007669"/>
    <property type="project" value="UniProtKB-KW"/>
</dbReference>
<dbReference type="InterPro" id="IPR036412">
    <property type="entry name" value="HAD-like_sf"/>
</dbReference>
<evidence type="ECO:0000256" key="3">
    <source>
        <dbReference type="ARBA" id="ARBA00022842"/>
    </source>
</evidence>
<dbReference type="SUPFAM" id="SSF56784">
    <property type="entry name" value="HAD-like"/>
    <property type="match status" value="1"/>
</dbReference>
<name>A0A4Y8Q969_9BACL</name>
<dbReference type="RefSeq" id="WP_134749237.1">
    <property type="nucleotide sequence ID" value="NZ_MYFO02000004.1"/>
</dbReference>
<accession>A0A4Y8Q969</accession>
<evidence type="ECO:0000313" key="4">
    <source>
        <dbReference type="EMBL" id="TFE91277.1"/>
    </source>
</evidence>
<dbReference type="GO" id="GO:0016791">
    <property type="term" value="F:phosphatase activity"/>
    <property type="evidence" value="ECO:0007669"/>
    <property type="project" value="TreeGrafter"/>
</dbReference>
<keyword evidence="5" id="KW-1185">Reference proteome</keyword>
<dbReference type="OrthoDB" id="25198at2"/>
<dbReference type="InterPro" id="IPR051400">
    <property type="entry name" value="HAD-like_hydrolase"/>
</dbReference>
<protein>
    <submittedName>
        <fullName evidence="4">Haloacid dehalogenase</fullName>
    </submittedName>
</protein>